<sequence length="155" mass="18011">MFKDLRQMATNLTFVDFVRLNLAMSTLTSSVMAFHSFIPSKISNAPLFPLAEKNLTKMGDRMLGHAHIMMALVRAAALADYKNKTVYYLGMATFPLMMALLWTEAWIYHTTSLDVTFIGFLSVYLPTMFWVLWRGLSYIRFDQDRTRPHQDKKRE</sequence>
<feature type="transmembrane region" description="Helical" evidence="1">
    <location>
        <begin position="86"/>
        <end position="109"/>
    </location>
</feature>
<dbReference type="InterPro" id="IPR005352">
    <property type="entry name" value="Erg28"/>
</dbReference>
<keyword evidence="3" id="KW-1185">Reference proteome</keyword>
<keyword evidence="1" id="KW-1133">Transmembrane helix</keyword>
<evidence type="ECO:0000256" key="1">
    <source>
        <dbReference type="SAM" id="Phobius"/>
    </source>
</evidence>
<dbReference type="EMBL" id="JAWDGP010001909">
    <property type="protein sequence ID" value="KAK3787083.1"/>
    <property type="molecule type" value="Genomic_DNA"/>
</dbReference>
<evidence type="ECO:0000313" key="3">
    <source>
        <dbReference type="Proteomes" id="UP001283361"/>
    </source>
</evidence>
<accession>A0AAE1AGF3</accession>
<comment type="caution">
    <text evidence="2">The sequence shown here is derived from an EMBL/GenBank/DDBJ whole genome shotgun (WGS) entry which is preliminary data.</text>
</comment>
<reference evidence="2" key="1">
    <citation type="journal article" date="2023" name="G3 (Bethesda)">
        <title>A reference genome for the long-term kleptoplast-retaining sea slug Elysia crispata morphotype clarki.</title>
        <authorList>
            <person name="Eastman K.E."/>
            <person name="Pendleton A.L."/>
            <person name="Shaikh M.A."/>
            <person name="Suttiyut T."/>
            <person name="Ogas R."/>
            <person name="Tomko P."/>
            <person name="Gavelis G."/>
            <person name="Widhalm J.R."/>
            <person name="Wisecaver J.H."/>
        </authorList>
    </citation>
    <scope>NUCLEOTIDE SEQUENCE</scope>
    <source>
        <strain evidence="2">ECLA1</strain>
    </source>
</reference>
<dbReference type="Proteomes" id="UP001283361">
    <property type="component" value="Unassembled WGS sequence"/>
</dbReference>
<protein>
    <submittedName>
        <fullName evidence="2">Uncharacterized protein</fullName>
    </submittedName>
</protein>
<gene>
    <name evidence="2" type="ORF">RRG08_018598</name>
</gene>
<dbReference type="AlphaFoldDB" id="A0AAE1AGF3"/>
<evidence type="ECO:0000313" key="2">
    <source>
        <dbReference type="EMBL" id="KAK3787083.1"/>
    </source>
</evidence>
<dbReference type="GO" id="GO:0016020">
    <property type="term" value="C:membrane"/>
    <property type="evidence" value="ECO:0007669"/>
    <property type="project" value="InterPro"/>
</dbReference>
<organism evidence="2 3">
    <name type="scientific">Elysia crispata</name>
    <name type="common">lettuce slug</name>
    <dbReference type="NCBI Taxonomy" id="231223"/>
    <lineage>
        <taxon>Eukaryota</taxon>
        <taxon>Metazoa</taxon>
        <taxon>Spiralia</taxon>
        <taxon>Lophotrochozoa</taxon>
        <taxon>Mollusca</taxon>
        <taxon>Gastropoda</taxon>
        <taxon>Heterobranchia</taxon>
        <taxon>Euthyneura</taxon>
        <taxon>Panpulmonata</taxon>
        <taxon>Sacoglossa</taxon>
        <taxon>Placobranchoidea</taxon>
        <taxon>Plakobranchidae</taxon>
        <taxon>Elysia</taxon>
    </lineage>
</organism>
<keyword evidence="1" id="KW-0472">Membrane</keyword>
<proteinExistence type="predicted"/>
<keyword evidence="1" id="KW-0812">Transmembrane</keyword>
<name>A0AAE1AGF3_9GAST</name>
<feature type="transmembrane region" description="Helical" evidence="1">
    <location>
        <begin position="115"/>
        <end position="133"/>
    </location>
</feature>
<dbReference type="Pfam" id="PF03694">
    <property type="entry name" value="Erg28"/>
    <property type="match status" value="1"/>
</dbReference>